<evidence type="ECO:0000313" key="5">
    <source>
        <dbReference type="EnsemblPlants" id="AUR62001363-RA:cds"/>
    </source>
</evidence>
<dbReference type="GO" id="GO:0005546">
    <property type="term" value="F:phosphatidylinositol-4,5-bisphosphate binding"/>
    <property type="evidence" value="ECO:0007669"/>
    <property type="project" value="InterPro"/>
</dbReference>
<dbReference type="Pfam" id="PF20669">
    <property type="entry name" value="Exo70_N"/>
    <property type="match status" value="1"/>
</dbReference>
<comment type="similarity">
    <text evidence="1 3">Belongs to the EXO70 family.</text>
</comment>
<evidence type="ECO:0000256" key="2">
    <source>
        <dbReference type="ARBA" id="ARBA00022448"/>
    </source>
</evidence>
<dbReference type="GeneID" id="110687984"/>
<dbReference type="PANTHER" id="PTHR12542:SF85">
    <property type="entry name" value="EXOCYST SUBUNIT EXO70 FAMILY PROTEIN"/>
    <property type="match status" value="1"/>
</dbReference>
<name>A0A803KQQ7_CHEQI</name>
<dbReference type="SMR" id="A0A803KQQ7"/>
<keyword evidence="6" id="KW-1185">Reference proteome</keyword>
<dbReference type="AlphaFoldDB" id="A0A803KQQ7"/>
<evidence type="ECO:0000256" key="1">
    <source>
        <dbReference type="ARBA" id="ARBA00006756"/>
    </source>
</evidence>
<comment type="function">
    <text evidence="3">Component of the exocyst complex.</text>
</comment>
<keyword evidence="3" id="KW-0653">Protein transport</keyword>
<protein>
    <recommendedName>
        <fullName evidence="3">Exocyst subunit Exo70 family protein</fullName>
    </recommendedName>
</protein>
<dbReference type="Gene3D" id="1.20.1280.170">
    <property type="entry name" value="Exocyst complex component Exo70"/>
    <property type="match status" value="1"/>
</dbReference>
<dbReference type="InterPro" id="IPR046364">
    <property type="entry name" value="Exo70_C"/>
</dbReference>
<reference evidence="5" key="2">
    <citation type="submission" date="2021-03" db="UniProtKB">
        <authorList>
            <consortium name="EnsemblPlants"/>
        </authorList>
    </citation>
    <scope>IDENTIFICATION</scope>
</reference>
<reference evidence="5" key="1">
    <citation type="journal article" date="2017" name="Nature">
        <title>The genome of Chenopodium quinoa.</title>
        <authorList>
            <person name="Jarvis D.E."/>
            <person name="Ho Y.S."/>
            <person name="Lightfoot D.J."/>
            <person name="Schmoeckel S.M."/>
            <person name="Li B."/>
            <person name="Borm T.J.A."/>
            <person name="Ohyanagi H."/>
            <person name="Mineta K."/>
            <person name="Michell C.T."/>
            <person name="Saber N."/>
            <person name="Kharbatia N.M."/>
            <person name="Rupper R.R."/>
            <person name="Sharp A.R."/>
            <person name="Dally N."/>
            <person name="Boughton B.A."/>
            <person name="Woo Y.H."/>
            <person name="Gao G."/>
            <person name="Schijlen E.G.W.M."/>
            <person name="Guo X."/>
            <person name="Momin A.A."/>
            <person name="Negrao S."/>
            <person name="Al-Babili S."/>
            <person name="Gehring C."/>
            <person name="Roessner U."/>
            <person name="Jung C."/>
            <person name="Murphy K."/>
            <person name="Arold S.T."/>
            <person name="Gojobori T."/>
            <person name="van der Linden C.G."/>
            <person name="van Loo E.N."/>
            <person name="Jellen E.N."/>
            <person name="Maughan P.J."/>
            <person name="Tester M."/>
        </authorList>
    </citation>
    <scope>NUCLEOTIDE SEQUENCE [LARGE SCALE GENOMIC DNA]</scope>
    <source>
        <strain evidence="5">cv. PI 614886</strain>
    </source>
</reference>
<dbReference type="GO" id="GO:0015031">
    <property type="term" value="P:protein transport"/>
    <property type="evidence" value="ECO:0007669"/>
    <property type="project" value="UniProtKB-KW"/>
</dbReference>
<keyword evidence="2 3" id="KW-0813">Transport</keyword>
<feature type="domain" description="Exocyst complex subunit Exo70 C-terminal" evidence="4">
    <location>
        <begin position="261"/>
        <end position="618"/>
    </location>
</feature>
<dbReference type="Pfam" id="PF03081">
    <property type="entry name" value="Exo70_C"/>
    <property type="match status" value="1"/>
</dbReference>
<dbReference type="GO" id="GO:0000145">
    <property type="term" value="C:exocyst"/>
    <property type="evidence" value="ECO:0007669"/>
    <property type="project" value="InterPro"/>
</dbReference>
<dbReference type="InterPro" id="IPR004140">
    <property type="entry name" value="Exo70"/>
</dbReference>
<dbReference type="KEGG" id="cqi:110687984"/>
<dbReference type="RefSeq" id="XP_021720336.1">
    <property type="nucleotide sequence ID" value="XM_021864644.1"/>
</dbReference>
<organism evidence="5 6">
    <name type="scientific">Chenopodium quinoa</name>
    <name type="common">Quinoa</name>
    <dbReference type="NCBI Taxonomy" id="63459"/>
    <lineage>
        <taxon>Eukaryota</taxon>
        <taxon>Viridiplantae</taxon>
        <taxon>Streptophyta</taxon>
        <taxon>Embryophyta</taxon>
        <taxon>Tracheophyta</taxon>
        <taxon>Spermatophyta</taxon>
        <taxon>Magnoliopsida</taxon>
        <taxon>eudicotyledons</taxon>
        <taxon>Gunneridae</taxon>
        <taxon>Pentapetalae</taxon>
        <taxon>Caryophyllales</taxon>
        <taxon>Chenopodiaceae</taxon>
        <taxon>Chenopodioideae</taxon>
        <taxon>Atripliceae</taxon>
        <taxon>Chenopodium</taxon>
    </lineage>
</organism>
<gene>
    <name evidence="5" type="primary">LOC110687984</name>
</gene>
<dbReference type="GO" id="GO:0006887">
    <property type="term" value="P:exocytosis"/>
    <property type="evidence" value="ECO:0007669"/>
    <property type="project" value="UniProtKB-KW"/>
</dbReference>
<evidence type="ECO:0000259" key="4">
    <source>
        <dbReference type="Pfam" id="PF03081"/>
    </source>
</evidence>
<keyword evidence="3" id="KW-0268">Exocytosis</keyword>
<evidence type="ECO:0000256" key="3">
    <source>
        <dbReference type="RuleBase" id="RU365026"/>
    </source>
</evidence>
<evidence type="ECO:0000313" key="6">
    <source>
        <dbReference type="Proteomes" id="UP000596660"/>
    </source>
</evidence>
<dbReference type="EnsemblPlants" id="AUR62001363-RA">
    <property type="protein sequence ID" value="AUR62001363-RA:cds"/>
    <property type="gene ID" value="AUR62001363"/>
</dbReference>
<dbReference type="Gramene" id="AUR62001363-RA">
    <property type="protein sequence ID" value="AUR62001363-RA:cds"/>
    <property type="gene ID" value="AUR62001363"/>
</dbReference>
<dbReference type="SUPFAM" id="SSF74788">
    <property type="entry name" value="Cullin repeat-like"/>
    <property type="match status" value="1"/>
</dbReference>
<dbReference type="OrthoDB" id="1922221at2759"/>
<dbReference type="PANTHER" id="PTHR12542">
    <property type="entry name" value="EXOCYST COMPLEX PROTEIN EXO70"/>
    <property type="match status" value="1"/>
</dbReference>
<dbReference type="Proteomes" id="UP000596660">
    <property type="component" value="Unplaced"/>
</dbReference>
<proteinExistence type="inferred from homology"/>
<accession>A0A803KQQ7</accession>
<dbReference type="InterPro" id="IPR016159">
    <property type="entry name" value="Cullin_repeat-like_dom_sf"/>
</dbReference>
<sequence length="657" mass="74932">MDKLLAARQCLKESLEKSNSLASQIDETKSRLQKINDNLPILSTELRSTYSRKSTLSAVGEHVDRAFGPVAAVLKIHESVCGLERSLMEGPIGGDIMGYLLVVKQFEEALMFLSDNCGLAGQWMEDIVKLLDENVMADDKYILNVKRSLRVLSELKDMEAHARLNGGLLSNAFNTLELTFRNLVKENSSTNASFTEPQVHKLQIIIERLKAHDRLENCMTIFIDVRSSNARADLQALNLSYLEEEISESDSIQKFEDHTVQWGEHLEFALKHILQAEYDTCKTVFEKFGSEISLGCFAKITVQSGLLELLKFGTRITEAKKDAIKLLKLLDIFAVLDSLRADFNLLFGSKACLEIQNLTRDLIKQVVEGACEIFKELSHQVEAQRYNMMPPSDGSVPRLVTFVTNYCVMLLEDNHKPILSKVLSIHQIWNKKKSHNGILREEFQNILDSLEVNLETWSKTFEDNALSYFFLMNNYIYLYEFLQGTVFGDLMGEELLHEHKRKMQIYAQAYLKHSWGKLPAILSEDELILFSLGTNTQELVKKRFRGFNEAFEDMYRKQSEWVVADNTLREKACQLIVHTIVPTYRSYVHNYSYLVENESSPSKYVKYSASSLEAMLSSLFQLNVAKFGRSNSSKSNHLIGKLRNAVANQFRVAPIST</sequence>